<organism evidence="2 3">
    <name type="scientific">Arabis nemorensis</name>
    <dbReference type="NCBI Taxonomy" id="586526"/>
    <lineage>
        <taxon>Eukaryota</taxon>
        <taxon>Viridiplantae</taxon>
        <taxon>Streptophyta</taxon>
        <taxon>Embryophyta</taxon>
        <taxon>Tracheophyta</taxon>
        <taxon>Spermatophyta</taxon>
        <taxon>Magnoliopsida</taxon>
        <taxon>eudicotyledons</taxon>
        <taxon>Gunneridae</taxon>
        <taxon>Pentapetalae</taxon>
        <taxon>rosids</taxon>
        <taxon>malvids</taxon>
        <taxon>Brassicales</taxon>
        <taxon>Brassicaceae</taxon>
        <taxon>Arabideae</taxon>
        <taxon>Arabis</taxon>
    </lineage>
</organism>
<name>A0A565B986_9BRAS</name>
<dbReference type="PANTHER" id="PTHR34458">
    <property type="entry name" value="POLLEN OLE E 1 ALLERGEN AND EXTENSIN FAMILY PROTEIN-RELATED"/>
    <property type="match status" value="1"/>
</dbReference>
<proteinExistence type="predicted"/>
<evidence type="ECO:0000256" key="1">
    <source>
        <dbReference type="SAM" id="SignalP"/>
    </source>
</evidence>
<dbReference type="AlphaFoldDB" id="A0A565B986"/>
<evidence type="ECO:0000313" key="3">
    <source>
        <dbReference type="Proteomes" id="UP000489600"/>
    </source>
</evidence>
<reference evidence="2" key="1">
    <citation type="submission" date="2019-07" db="EMBL/GenBank/DDBJ databases">
        <authorList>
            <person name="Dittberner H."/>
        </authorList>
    </citation>
    <scope>NUCLEOTIDE SEQUENCE [LARGE SCALE GENOMIC DNA]</scope>
</reference>
<dbReference type="OrthoDB" id="905355at2759"/>
<comment type="caution">
    <text evidence="2">The sequence shown here is derived from an EMBL/GenBank/DDBJ whole genome shotgun (WGS) entry which is preliminary data.</text>
</comment>
<feature type="chain" id="PRO_5021801270" description="Phylloplanin" evidence="1">
    <location>
        <begin position="28"/>
        <end position="166"/>
    </location>
</feature>
<accession>A0A565B986</accession>
<dbReference type="EMBL" id="CABITT030000003">
    <property type="protein sequence ID" value="VVA97901.1"/>
    <property type="molecule type" value="Genomic_DNA"/>
</dbReference>
<evidence type="ECO:0000313" key="2">
    <source>
        <dbReference type="EMBL" id="VVA97901.1"/>
    </source>
</evidence>
<evidence type="ECO:0008006" key="4">
    <source>
        <dbReference type="Google" id="ProtNLM"/>
    </source>
</evidence>
<gene>
    <name evidence="2" type="ORF">ANE_LOCUS8346</name>
</gene>
<dbReference type="Proteomes" id="UP000489600">
    <property type="component" value="Unassembled WGS sequence"/>
</dbReference>
<dbReference type="InterPro" id="IPR040404">
    <property type="entry name" value="Phylloplanin-like"/>
</dbReference>
<sequence>MAMLKNKHITFSLILVCLIVLSPMANAQILSGLLSVLPVPGGGGLGIPNLVNVQAGVLFCTINGTSAGTSALPFANAGVQLQCGSQNIVVANTTTNSAGIIAFPSTVLQMLLPTFLSNCRLVVTTPLATCNPSLPLGSLVSPLAFVSNTVLNLVSVVPTGFNLTTN</sequence>
<keyword evidence="1" id="KW-0732">Signal</keyword>
<keyword evidence="3" id="KW-1185">Reference proteome</keyword>
<dbReference type="PANTHER" id="PTHR34458:SF5">
    <property type="entry name" value="POLLEN OLE E 1 ALLERGEN AND EXTENSIN FAMILY PROTEIN"/>
    <property type="match status" value="1"/>
</dbReference>
<protein>
    <recommendedName>
        <fullName evidence="4">Phylloplanin</fullName>
    </recommendedName>
</protein>
<feature type="signal peptide" evidence="1">
    <location>
        <begin position="1"/>
        <end position="27"/>
    </location>
</feature>